<reference evidence="5 6" key="1">
    <citation type="submission" date="2017-05" db="EMBL/GenBank/DDBJ databases">
        <authorList>
            <person name="Song R."/>
            <person name="Chenine A.L."/>
            <person name="Ruprecht R.M."/>
        </authorList>
    </citation>
    <scope>NUCLEOTIDE SEQUENCE [LARGE SCALE GENOMIC DNA]</scope>
    <source>
        <strain evidence="5 6">CECT 8898</strain>
    </source>
</reference>
<dbReference type="RefSeq" id="WP_094019225.1">
    <property type="nucleotide sequence ID" value="NZ_FXYF01000001.1"/>
</dbReference>
<evidence type="ECO:0000313" key="5">
    <source>
        <dbReference type="EMBL" id="SMX32856.1"/>
    </source>
</evidence>
<keyword evidence="6" id="KW-1185">Reference proteome</keyword>
<protein>
    <recommendedName>
        <fullName evidence="1">diguanylate cyclase</fullName>
        <ecNumber evidence="1">2.7.7.65</ecNumber>
    </recommendedName>
</protein>
<dbReference type="GO" id="GO:0016787">
    <property type="term" value="F:hydrolase activity"/>
    <property type="evidence" value="ECO:0007669"/>
    <property type="project" value="UniProtKB-KW"/>
</dbReference>
<gene>
    <name evidence="5" type="primary">gmr_1</name>
    <name evidence="5" type="ORF">MAA8898_00345</name>
</gene>
<accession>A0A238JSY3</accession>
<organism evidence="5 6">
    <name type="scientific">Maliponia aquimaris</name>
    <dbReference type="NCBI Taxonomy" id="1673631"/>
    <lineage>
        <taxon>Bacteria</taxon>
        <taxon>Pseudomonadati</taxon>
        <taxon>Pseudomonadota</taxon>
        <taxon>Alphaproteobacteria</taxon>
        <taxon>Rhodobacterales</taxon>
        <taxon>Paracoccaceae</taxon>
        <taxon>Maliponia</taxon>
    </lineage>
</organism>
<dbReference type="Pfam" id="PF00990">
    <property type="entry name" value="GGDEF"/>
    <property type="match status" value="1"/>
</dbReference>
<comment type="catalytic activity">
    <reaction evidence="2">
        <text>2 GTP = 3',3'-c-di-GMP + 2 diphosphate</text>
        <dbReference type="Rhea" id="RHEA:24898"/>
        <dbReference type="ChEBI" id="CHEBI:33019"/>
        <dbReference type="ChEBI" id="CHEBI:37565"/>
        <dbReference type="ChEBI" id="CHEBI:58805"/>
        <dbReference type="EC" id="2.7.7.65"/>
    </reaction>
</comment>
<feature type="domain" description="GGDEF" evidence="4">
    <location>
        <begin position="183"/>
        <end position="320"/>
    </location>
</feature>
<dbReference type="Proteomes" id="UP000207598">
    <property type="component" value="Unassembled WGS sequence"/>
</dbReference>
<dbReference type="InterPro" id="IPR050469">
    <property type="entry name" value="Diguanylate_Cyclase"/>
</dbReference>
<dbReference type="CDD" id="cd01949">
    <property type="entry name" value="GGDEF"/>
    <property type="match status" value="1"/>
</dbReference>
<keyword evidence="3" id="KW-0175">Coiled coil</keyword>
<dbReference type="OrthoDB" id="9812260at2"/>
<name>A0A238JSY3_9RHOB</name>
<evidence type="ECO:0000259" key="4">
    <source>
        <dbReference type="PROSITE" id="PS50887"/>
    </source>
</evidence>
<dbReference type="InterPro" id="IPR000160">
    <property type="entry name" value="GGDEF_dom"/>
</dbReference>
<proteinExistence type="predicted"/>
<dbReference type="InterPro" id="IPR029787">
    <property type="entry name" value="Nucleotide_cyclase"/>
</dbReference>
<dbReference type="GO" id="GO:0052621">
    <property type="term" value="F:diguanylate cyclase activity"/>
    <property type="evidence" value="ECO:0007669"/>
    <property type="project" value="UniProtKB-EC"/>
</dbReference>
<feature type="coiled-coil region" evidence="3">
    <location>
        <begin position="121"/>
        <end position="155"/>
    </location>
</feature>
<dbReference type="SMART" id="SM00267">
    <property type="entry name" value="GGDEF"/>
    <property type="match status" value="1"/>
</dbReference>
<dbReference type="PROSITE" id="PS50887">
    <property type="entry name" value="GGDEF"/>
    <property type="match status" value="1"/>
</dbReference>
<dbReference type="EMBL" id="FXYF01000001">
    <property type="protein sequence ID" value="SMX32856.1"/>
    <property type="molecule type" value="Genomic_DNA"/>
</dbReference>
<dbReference type="PANTHER" id="PTHR45138:SF9">
    <property type="entry name" value="DIGUANYLATE CYCLASE DGCM-RELATED"/>
    <property type="match status" value="1"/>
</dbReference>
<evidence type="ECO:0000256" key="2">
    <source>
        <dbReference type="ARBA" id="ARBA00034247"/>
    </source>
</evidence>
<dbReference type="PANTHER" id="PTHR45138">
    <property type="entry name" value="REGULATORY COMPONENTS OF SENSORY TRANSDUCTION SYSTEM"/>
    <property type="match status" value="1"/>
</dbReference>
<dbReference type="InterPro" id="IPR043128">
    <property type="entry name" value="Rev_trsase/Diguanyl_cyclase"/>
</dbReference>
<dbReference type="EC" id="2.7.7.65" evidence="1"/>
<dbReference type="AlphaFoldDB" id="A0A238JSY3"/>
<evidence type="ECO:0000313" key="6">
    <source>
        <dbReference type="Proteomes" id="UP000207598"/>
    </source>
</evidence>
<dbReference type="SUPFAM" id="SSF55073">
    <property type="entry name" value="Nucleotide cyclase"/>
    <property type="match status" value="1"/>
</dbReference>
<sequence>MPQELTQNLALDVLALSLERAPRAMVVLDRHWQVRVANRLARDLPGLSLGTTFPALVQTPPEQTVHGLKQALTTSRNVPLRLSIGEDELTFQAWRIDPLPGLDEPLVMLKAAPSNYFAARLNSLERAQEQTRQRLSQTERERDRLRKDARRLSALAMTDQLTGLLNARSFREAGYRLLSDPATSVGVLFMDLNGFKPVNDRFGHHAGDHLLRTIARRMSDSLRHQDICARLGGDEFAVWLPGATTDTLERRKHHLRAQLSRPIWWQVDGGPSILLPRVEAAIGAASAPVDGSDVETLLACADQRMYADKPAPDAATRRSG</sequence>
<dbReference type="NCBIfam" id="TIGR00254">
    <property type="entry name" value="GGDEF"/>
    <property type="match status" value="1"/>
</dbReference>
<keyword evidence="5" id="KW-0378">Hydrolase</keyword>
<evidence type="ECO:0000256" key="1">
    <source>
        <dbReference type="ARBA" id="ARBA00012528"/>
    </source>
</evidence>
<dbReference type="Gene3D" id="3.30.70.270">
    <property type="match status" value="1"/>
</dbReference>
<evidence type="ECO:0000256" key="3">
    <source>
        <dbReference type="SAM" id="Coils"/>
    </source>
</evidence>